<feature type="chain" id="PRO_5017808012" description="DUF6705 domain-containing protein" evidence="1">
    <location>
        <begin position="20"/>
        <end position="187"/>
    </location>
</feature>
<reference evidence="3 4" key="1">
    <citation type="submission" date="2018-07" db="EMBL/GenBank/DDBJ databases">
        <title>Genomic Encyclopedia of Type Strains, Phase III (KMG-III): the genomes of soil and plant-associated and newly described type strains.</title>
        <authorList>
            <person name="Whitman W."/>
        </authorList>
    </citation>
    <scope>NUCLEOTIDE SEQUENCE [LARGE SCALE GENOMIC DNA]</scope>
    <source>
        <strain evidence="3 4">CECT 7946</strain>
    </source>
</reference>
<feature type="domain" description="DUF6705" evidence="2">
    <location>
        <begin position="1"/>
        <end position="107"/>
    </location>
</feature>
<dbReference type="OrthoDB" id="1261237at2"/>
<evidence type="ECO:0000313" key="3">
    <source>
        <dbReference type="EMBL" id="RED44435.1"/>
    </source>
</evidence>
<proteinExistence type="predicted"/>
<name>A0A3D9H4J5_9FLAO</name>
<protein>
    <recommendedName>
        <fullName evidence="2">DUF6705 domain-containing protein</fullName>
    </recommendedName>
</protein>
<dbReference type="RefSeq" id="WP_115817042.1">
    <property type="nucleotide sequence ID" value="NZ_QRDV01000003.1"/>
</dbReference>
<dbReference type="Pfam" id="PF20448">
    <property type="entry name" value="DUF6705"/>
    <property type="match status" value="1"/>
</dbReference>
<dbReference type="AlphaFoldDB" id="A0A3D9H4J5"/>
<comment type="caution">
    <text evidence="3">The sequence shown here is derived from an EMBL/GenBank/DDBJ whole genome shotgun (WGS) entry which is preliminary data.</text>
</comment>
<evidence type="ECO:0000313" key="4">
    <source>
        <dbReference type="Proteomes" id="UP000256980"/>
    </source>
</evidence>
<dbReference type="InterPro" id="IPR046551">
    <property type="entry name" value="DUF6705"/>
</dbReference>
<feature type="signal peptide" evidence="1">
    <location>
        <begin position="1"/>
        <end position="19"/>
    </location>
</feature>
<gene>
    <name evidence="3" type="ORF">DFQ10_103119</name>
</gene>
<keyword evidence="4" id="KW-1185">Reference proteome</keyword>
<accession>A0A3D9H4J5</accession>
<dbReference type="EMBL" id="QRDV01000003">
    <property type="protein sequence ID" value="RED44435.1"/>
    <property type="molecule type" value="Genomic_DNA"/>
</dbReference>
<sequence>MKQILFTTLLLLISVSITAQTVIDMADESITNETKNGTYYVKDINNYMQPYLGTWKYINENEEFRIILTKVEMFHVILPEASIDYYKDGLKIQYQKYENNVLTYDSVIDSHPSGIIQEFGVLDITFTDYERNNEIFSLELTLISTGINEHNKLKFALDKFESSNSYHDEHPNEPYFSVPNNIEMTKM</sequence>
<evidence type="ECO:0000256" key="1">
    <source>
        <dbReference type="SAM" id="SignalP"/>
    </source>
</evidence>
<organism evidence="3 4">
    <name type="scientific">Winogradskyella eximia</name>
    <dbReference type="NCBI Taxonomy" id="262006"/>
    <lineage>
        <taxon>Bacteria</taxon>
        <taxon>Pseudomonadati</taxon>
        <taxon>Bacteroidota</taxon>
        <taxon>Flavobacteriia</taxon>
        <taxon>Flavobacteriales</taxon>
        <taxon>Flavobacteriaceae</taxon>
        <taxon>Winogradskyella</taxon>
    </lineage>
</organism>
<keyword evidence="1" id="KW-0732">Signal</keyword>
<dbReference type="Proteomes" id="UP000256980">
    <property type="component" value="Unassembled WGS sequence"/>
</dbReference>
<evidence type="ECO:0000259" key="2">
    <source>
        <dbReference type="Pfam" id="PF20448"/>
    </source>
</evidence>